<accession>A0ACC1NNS5</accession>
<protein>
    <submittedName>
        <fullName evidence="1">Uncharacterized protein</fullName>
    </submittedName>
</protein>
<gene>
    <name evidence="1" type="ORF">NQ176_g2307</name>
</gene>
<dbReference type="EMBL" id="JANJQO010000159">
    <property type="protein sequence ID" value="KAJ2980990.1"/>
    <property type="molecule type" value="Genomic_DNA"/>
</dbReference>
<reference evidence="1" key="1">
    <citation type="submission" date="2022-08" db="EMBL/GenBank/DDBJ databases">
        <title>Genome Sequence of Lecanicillium fungicola.</title>
        <authorList>
            <person name="Buettner E."/>
        </authorList>
    </citation>
    <scope>NUCLEOTIDE SEQUENCE</scope>
    <source>
        <strain evidence="1">Babe33</strain>
    </source>
</reference>
<keyword evidence="2" id="KW-1185">Reference proteome</keyword>
<proteinExistence type="predicted"/>
<evidence type="ECO:0000313" key="1">
    <source>
        <dbReference type="EMBL" id="KAJ2980990.1"/>
    </source>
</evidence>
<sequence length="555" mass="60524">MRMHTLFAGVALSLLGFVASLQAPDQPPVITLPYGRWKSVYDNTTDVYTFRNIRFAAPPVGNLRFAKPSPPRVVRGLQDGSYGPQCFQGRPLPGLQGSSDQVVPNADSSNLTLETTQAEDCLFLDLYVPGKVIRKETTRKLPVVVWIYGGAYVLGSKDQAISFGLYDGKAIVREAQHEAIVVIPNYRLGVFGFLAGTTVEKQGTPNIGLYDQRAAFQWVQDYIYLVDGDKDNVSAWGESAGAGSILHHLILEGGNLDPLFHRAISLSPGFEPRSDGSGTAEDEYQEFTSAVGCKDKGLACLRSLNATYLAKVNNNLNDIIWAPVPDGRLIRGPPALQFSSGNYWKALKSIVVTHTANEGAIFVPNPLPDDFLNMVVSAVFPPNSSDIVSQIINAYHPAPPQITKEQFTSTVVADLLIKCNARYMVEAYAGKAYLGQYSVGNATHGSDLAAVFYEPQIYPSPVPLYSAYNSYLASHAITGDPNTLRNKTSTIEWPLVSSPNSEKPGNALNVTDNGFTLINDMEISKQLCDVWQNAFATVQARKAASCTVKKSRRMR</sequence>
<evidence type="ECO:0000313" key="2">
    <source>
        <dbReference type="Proteomes" id="UP001143910"/>
    </source>
</evidence>
<dbReference type="Proteomes" id="UP001143910">
    <property type="component" value="Unassembled WGS sequence"/>
</dbReference>
<name>A0ACC1NNS5_9HYPO</name>
<organism evidence="1 2">
    <name type="scientific">Zarea fungicola</name>
    <dbReference type="NCBI Taxonomy" id="93591"/>
    <lineage>
        <taxon>Eukaryota</taxon>
        <taxon>Fungi</taxon>
        <taxon>Dikarya</taxon>
        <taxon>Ascomycota</taxon>
        <taxon>Pezizomycotina</taxon>
        <taxon>Sordariomycetes</taxon>
        <taxon>Hypocreomycetidae</taxon>
        <taxon>Hypocreales</taxon>
        <taxon>Cordycipitaceae</taxon>
        <taxon>Zarea</taxon>
    </lineage>
</organism>
<comment type="caution">
    <text evidence="1">The sequence shown here is derived from an EMBL/GenBank/DDBJ whole genome shotgun (WGS) entry which is preliminary data.</text>
</comment>